<keyword evidence="4 11" id="KW-0808">Transferase</keyword>
<evidence type="ECO:0000256" key="3">
    <source>
        <dbReference type="ARBA" id="ARBA00004868"/>
    </source>
</evidence>
<dbReference type="HAMAP" id="MF_00228">
    <property type="entry name" value="Thz_kinase"/>
    <property type="match status" value="1"/>
</dbReference>
<evidence type="ECO:0000256" key="13">
    <source>
        <dbReference type="SAM" id="Phobius"/>
    </source>
</evidence>
<accession>A0A7T4MRV2</accession>
<dbReference type="AlphaFoldDB" id="A0A7T4MRV2"/>
<evidence type="ECO:0000256" key="5">
    <source>
        <dbReference type="ARBA" id="ARBA00022723"/>
    </source>
</evidence>
<comment type="cofactor">
    <cofactor evidence="2 11">
        <name>Mg(2+)</name>
        <dbReference type="ChEBI" id="CHEBI:18420"/>
    </cofactor>
</comment>
<feature type="compositionally biased region" description="Low complexity" evidence="12">
    <location>
        <begin position="279"/>
        <end position="289"/>
    </location>
</feature>
<keyword evidence="13" id="KW-0812">Transmembrane</keyword>
<dbReference type="UniPathway" id="UPA00060">
    <property type="reaction ID" value="UER00139"/>
</dbReference>
<dbReference type="PRINTS" id="PR01099">
    <property type="entry name" value="HYETHTZKNASE"/>
</dbReference>
<keyword evidence="7 11" id="KW-0418">Kinase</keyword>
<keyword evidence="9 11" id="KW-0460">Magnesium</keyword>
<evidence type="ECO:0000256" key="6">
    <source>
        <dbReference type="ARBA" id="ARBA00022741"/>
    </source>
</evidence>
<evidence type="ECO:0000256" key="7">
    <source>
        <dbReference type="ARBA" id="ARBA00022777"/>
    </source>
</evidence>
<evidence type="ECO:0000256" key="10">
    <source>
        <dbReference type="ARBA" id="ARBA00022977"/>
    </source>
</evidence>
<feature type="compositionally biased region" description="Low complexity" evidence="12">
    <location>
        <begin position="29"/>
        <end position="43"/>
    </location>
</feature>
<feature type="binding site" evidence="11">
    <location>
        <position position="86"/>
    </location>
    <ligand>
        <name>substrate</name>
    </ligand>
</feature>
<evidence type="ECO:0000256" key="1">
    <source>
        <dbReference type="ARBA" id="ARBA00001771"/>
    </source>
</evidence>
<keyword evidence="10 11" id="KW-0784">Thiamine biosynthesis</keyword>
<dbReference type="InterPro" id="IPR000417">
    <property type="entry name" value="Hyethyz_kinase"/>
</dbReference>
<keyword evidence="13" id="KW-0472">Membrane</keyword>
<feature type="compositionally biased region" description="Low complexity" evidence="12">
    <location>
        <begin position="258"/>
        <end position="269"/>
    </location>
</feature>
<dbReference type="EC" id="2.7.1.50" evidence="11"/>
<feature type="binding site" evidence="11">
    <location>
        <position position="207"/>
    </location>
    <ligand>
        <name>ATP</name>
        <dbReference type="ChEBI" id="CHEBI:30616"/>
    </ligand>
</feature>
<evidence type="ECO:0000313" key="14">
    <source>
        <dbReference type="EMBL" id="QQC58516.1"/>
    </source>
</evidence>
<feature type="transmembrane region" description="Helical" evidence="13">
    <location>
        <begin position="227"/>
        <end position="247"/>
    </location>
</feature>
<feature type="region of interest" description="Disordered" evidence="12">
    <location>
        <begin position="257"/>
        <end position="300"/>
    </location>
</feature>
<comment type="function">
    <text evidence="11">Catalyzes the phosphorylation of the hydroxyl group of 4-methyl-5-beta-hydroxyethylthiazole (THZ).</text>
</comment>
<dbReference type="GO" id="GO:0005524">
    <property type="term" value="F:ATP binding"/>
    <property type="evidence" value="ECO:0007669"/>
    <property type="project" value="UniProtKB-UniRule"/>
</dbReference>
<dbReference type="GO" id="GO:0009228">
    <property type="term" value="P:thiamine biosynthetic process"/>
    <property type="evidence" value="ECO:0007669"/>
    <property type="project" value="UniProtKB-KW"/>
</dbReference>
<evidence type="ECO:0000256" key="2">
    <source>
        <dbReference type="ARBA" id="ARBA00001946"/>
    </source>
</evidence>
<keyword evidence="5 11" id="KW-0479">Metal-binding</keyword>
<organism evidence="14 15">
    <name type="scientific">Rothia kristinae</name>
    <dbReference type="NCBI Taxonomy" id="37923"/>
    <lineage>
        <taxon>Bacteria</taxon>
        <taxon>Bacillati</taxon>
        <taxon>Actinomycetota</taxon>
        <taxon>Actinomycetes</taxon>
        <taxon>Micrococcales</taxon>
        <taxon>Micrococcaceae</taxon>
        <taxon>Rothia</taxon>
    </lineage>
</organism>
<comment type="similarity">
    <text evidence="11">Belongs to the Thz kinase family.</text>
</comment>
<dbReference type="InterPro" id="IPR029056">
    <property type="entry name" value="Ribokinase-like"/>
</dbReference>
<evidence type="ECO:0000256" key="4">
    <source>
        <dbReference type="ARBA" id="ARBA00022679"/>
    </source>
</evidence>
<protein>
    <recommendedName>
        <fullName evidence="11">Hydroxyethylthiazole kinase</fullName>
        <ecNumber evidence="11">2.7.1.50</ecNumber>
    </recommendedName>
    <alternativeName>
        <fullName evidence="11">4-methyl-5-beta-hydroxyethylthiazole kinase</fullName>
        <shortName evidence="11">TH kinase</shortName>
        <shortName evidence="11">Thz kinase</shortName>
    </alternativeName>
</protein>
<name>A0A7T4MRV2_9MICC</name>
<comment type="catalytic activity">
    <reaction evidence="1 11">
        <text>5-(2-hydroxyethyl)-4-methylthiazole + ATP = 4-methyl-5-(2-phosphooxyethyl)-thiazole + ADP + H(+)</text>
        <dbReference type="Rhea" id="RHEA:24212"/>
        <dbReference type="ChEBI" id="CHEBI:15378"/>
        <dbReference type="ChEBI" id="CHEBI:17957"/>
        <dbReference type="ChEBI" id="CHEBI:30616"/>
        <dbReference type="ChEBI" id="CHEBI:58296"/>
        <dbReference type="ChEBI" id="CHEBI:456216"/>
        <dbReference type="EC" id="2.7.1.50"/>
    </reaction>
</comment>
<evidence type="ECO:0000313" key="15">
    <source>
        <dbReference type="Proteomes" id="UP000595221"/>
    </source>
</evidence>
<evidence type="ECO:0000256" key="12">
    <source>
        <dbReference type="SAM" id="MobiDB-lite"/>
    </source>
</evidence>
<gene>
    <name evidence="11 14" type="primary">thiM</name>
    <name evidence="14" type="ORF">I6H58_05715</name>
</gene>
<evidence type="ECO:0000256" key="11">
    <source>
        <dbReference type="HAMAP-Rule" id="MF_00228"/>
    </source>
</evidence>
<dbReference type="SUPFAM" id="SSF53613">
    <property type="entry name" value="Ribokinase-like"/>
    <property type="match status" value="1"/>
</dbReference>
<feature type="binding site" evidence="11">
    <location>
        <position position="161"/>
    </location>
    <ligand>
        <name>ATP</name>
        <dbReference type="ChEBI" id="CHEBI:30616"/>
    </ligand>
</feature>
<proteinExistence type="inferred from homology"/>
<dbReference type="Proteomes" id="UP000595221">
    <property type="component" value="Chromosome"/>
</dbReference>
<dbReference type="Pfam" id="PF02110">
    <property type="entry name" value="HK"/>
    <property type="match status" value="1"/>
</dbReference>
<dbReference type="GO" id="GO:0000287">
    <property type="term" value="F:magnesium ion binding"/>
    <property type="evidence" value="ECO:0007669"/>
    <property type="project" value="UniProtKB-UniRule"/>
</dbReference>
<keyword evidence="8 11" id="KW-0067">ATP-binding</keyword>
<keyword evidence="6 11" id="KW-0547">Nucleotide-binding</keyword>
<dbReference type="CDD" id="cd01170">
    <property type="entry name" value="THZ_kinase"/>
    <property type="match status" value="1"/>
</dbReference>
<feature type="binding site" evidence="11">
    <location>
        <position position="234"/>
    </location>
    <ligand>
        <name>substrate</name>
    </ligand>
</feature>
<evidence type="ECO:0000256" key="9">
    <source>
        <dbReference type="ARBA" id="ARBA00022842"/>
    </source>
</evidence>
<evidence type="ECO:0000256" key="8">
    <source>
        <dbReference type="ARBA" id="ARBA00022840"/>
    </source>
</evidence>
<dbReference type="RefSeq" id="WP_198489601.1">
    <property type="nucleotide sequence ID" value="NZ_CP066078.1"/>
</dbReference>
<dbReference type="GO" id="GO:0009229">
    <property type="term" value="P:thiamine diphosphate biosynthetic process"/>
    <property type="evidence" value="ECO:0007669"/>
    <property type="project" value="UniProtKB-UniRule"/>
</dbReference>
<dbReference type="NCBIfam" id="NF006830">
    <property type="entry name" value="PRK09355.1"/>
    <property type="match status" value="1"/>
</dbReference>
<dbReference type="GO" id="GO:0004417">
    <property type="term" value="F:hydroxyethylthiazole kinase activity"/>
    <property type="evidence" value="ECO:0007669"/>
    <property type="project" value="UniProtKB-UniRule"/>
</dbReference>
<sequence>MTHFSTPGDPRGSRKPRNSQAPDAASHRGPASTSASPGSGPDLAARVAAAVDAVRARGPLVHAMTNSVVREISADVLLAVGASPAMVDHPEEAGVFAGLADGVLVNVGNPSDENLLAYRRGIAGAREHGVPWVLDPVAVGVLEPRTGFAREVLELSPAAIRGNASEVSALAGKGAGGRGVDATDTVDSALEAARALAERTGAVVAVSGERDLIVSAHRVTRLVSGHALMPLVIGTGCALGAVVAAYLGAVREDPRTVGGEAEPAAEGPANGTSPETDAARAAQSSDGAAPGRKTPPVHPDAHDAVLAAHAHLGAAGILAGREARGPGSFRVAWLDALHALDGAGVVELVGMEELA</sequence>
<keyword evidence="13" id="KW-1133">Transmembrane helix</keyword>
<reference evidence="14 15" key="1">
    <citation type="submission" date="2020-12" db="EMBL/GenBank/DDBJ databases">
        <title>FDA dAtabase for Regulatory Grade micrObial Sequences (FDA-ARGOS): Supporting development and validation of Infectious Disease Dx tests.</title>
        <authorList>
            <person name="Sproer C."/>
            <person name="Gronow S."/>
            <person name="Severitt S."/>
            <person name="Schroder I."/>
            <person name="Tallon L."/>
            <person name="Sadzewicz L."/>
            <person name="Zhao X."/>
            <person name="Boylan J."/>
            <person name="Ott S."/>
            <person name="Bowen H."/>
            <person name="Vavikolanu K."/>
            <person name="Mehta A."/>
            <person name="Aluvathingal J."/>
            <person name="Nadendla S."/>
            <person name="Lowell S."/>
            <person name="Myers T."/>
            <person name="Yan Y."/>
            <person name="Sichtig H."/>
        </authorList>
    </citation>
    <scope>NUCLEOTIDE SEQUENCE [LARGE SCALE GENOMIC DNA]</scope>
    <source>
        <strain evidence="14 15">FDAARGOS_1001</strain>
    </source>
</reference>
<dbReference type="EMBL" id="CP066078">
    <property type="protein sequence ID" value="QQC58516.1"/>
    <property type="molecule type" value="Genomic_DNA"/>
</dbReference>
<feature type="region of interest" description="Disordered" evidence="12">
    <location>
        <begin position="1"/>
        <end position="43"/>
    </location>
</feature>
<comment type="pathway">
    <text evidence="3 11">Cofactor biosynthesis; thiamine diphosphate biosynthesis; 4-methyl-5-(2-phosphoethyl)-thiazole from 5-(2-hydroxyethyl)-4-methylthiazole: step 1/1.</text>
</comment>
<dbReference type="Gene3D" id="3.40.1190.20">
    <property type="match status" value="1"/>
</dbReference>